<gene>
    <name evidence="3" type="ORF">FPZ42_07065</name>
</gene>
<dbReference type="Proteomes" id="UP000318010">
    <property type="component" value="Unassembled WGS sequence"/>
</dbReference>
<evidence type="ECO:0000313" key="3">
    <source>
        <dbReference type="EMBL" id="TWR26791.1"/>
    </source>
</evidence>
<dbReference type="GO" id="GO:0046690">
    <property type="term" value="P:response to tellurium ion"/>
    <property type="evidence" value="ECO:0007669"/>
    <property type="project" value="UniProtKB-KW"/>
</dbReference>
<sequence length="188" mass="20729">MAIQLDKNAQVSLSAISNGLRELTAGLGWDPASINGHSVDLDLSLFMMGSDGKLIRDEFFVFYNNPTSPDGAAFYPGDSRAGDGDGDDEQVLLNLTKLDPRVEYLYFAVTIDNAEERGHHFGHVKNAYIRILNTATGNVLCEYRLNEHFFEEDSLLIATMTKNEEAWDLQAVGQAFGGGLATLVEMYQ</sequence>
<dbReference type="Gene3D" id="2.60.60.30">
    <property type="entry name" value="sav2460 like domains"/>
    <property type="match status" value="1"/>
</dbReference>
<dbReference type="InterPro" id="IPR003325">
    <property type="entry name" value="TerD"/>
</dbReference>
<dbReference type="InterPro" id="IPR051324">
    <property type="entry name" value="Stress/Tellurium_Resist"/>
</dbReference>
<keyword evidence="4" id="KW-1185">Reference proteome</keyword>
<evidence type="ECO:0000313" key="4">
    <source>
        <dbReference type="Proteomes" id="UP000318010"/>
    </source>
</evidence>
<proteinExistence type="predicted"/>
<keyword evidence="1" id="KW-0778">Tellurium resistance</keyword>
<reference evidence="3 4" key="1">
    <citation type="submission" date="2019-07" db="EMBL/GenBank/DDBJ databases">
        <authorList>
            <person name="Kim J."/>
        </authorList>
    </citation>
    <scope>NUCLEOTIDE SEQUENCE [LARGE SCALE GENOMIC DNA]</scope>
    <source>
        <strain evidence="3 4">MJ1a</strain>
    </source>
</reference>
<dbReference type="Pfam" id="PF02342">
    <property type="entry name" value="TerD"/>
    <property type="match status" value="1"/>
</dbReference>
<comment type="caution">
    <text evidence="3">The sequence shown here is derived from an EMBL/GenBank/DDBJ whole genome shotgun (WGS) entry which is preliminary data.</text>
</comment>
<dbReference type="RefSeq" id="WP_146269796.1">
    <property type="nucleotide sequence ID" value="NZ_VOEI01000002.1"/>
</dbReference>
<name>A0A563U616_9SPHI</name>
<dbReference type="AlphaFoldDB" id="A0A563U616"/>
<dbReference type="PANTHER" id="PTHR32097">
    <property type="entry name" value="CAMP-BINDING PROTEIN 1-RELATED"/>
    <property type="match status" value="1"/>
</dbReference>
<evidence type="ECO:0000256" key="1">
    <source>
        <dbReference type="ARBA" id="ARBA00022686"/>
    </source>
</evidence>
<organism evidence="3 4">
    <name type="scientific">Mucilaginibacter achroorhodeus</name>
    <dbReference type="NCBI Taxonomy" id="2599294"/>
    <lineage>
        <taxon>Bacteria</taxon>
        <taxon>Pseudomonadati</taxon>
        <taxon>Bacteroidota</taxon>
        <taxon>Sphingobacteriia</taxon>
        <taxon>Sphingobacteriales</taxon>
        <taxon>Sphingobacteriaceae</taxon>
        <taxon>Mucilaginibacter</taxon>
    </lineage>
</organism>
<protein>
    <submittedName>
        <fullName evidence="3">TerD family protein</fullName>
    </submittedName>
</protein>
<dbReference type="EMBL" id="VOEI01000002">
    <property type="protein sequence ID" value="TWR26791.1"/>
    <property type="molecule type" value="Genomic_DNA"/>
</dbReference>
<dbReference type="OrthoDB" id="4123258at2"/>
<dbReference type="PANTHER" id="PTHR32097:SF17">
    <property type="entry name" value="CAMP-BINDING PROTEIN 1-RELATED"/>
    <property type="match status" value="1"/>
</dbReference>
<accession>A0A563U616</accession>
<dbReference type="CDD" id="cd06974">
    <property type="entry name" value="TerD_like"/>
    <property type="match status" value="1"/>
</dbReference>
<feature type="domain" description="TerD" evidence="2">
    <location>
        <begin position="1"/>
        <end position="187"/>
    </location>
</feature>
<evidence type="ECO:0000259" key="2">
    <source>
        <dbReference type="Pfam" id="PF02342"/>
    </source>
</evidence>